<proteinExistence type="predicted"/>
<dbReference type="AlphaFoldDB" id="A0A917VWG9"/>
<reference evidence="1" key="2">
    <citation type="submission" date="2020-09" db="EMBL/GenBank/DDBJ databases">
        <authorList>
            <person name="Sun Q."/>
            <person name="Zhou Y."/>
        </authorList>
    </citation>
    <scope>NUCLEOTIDE SEQUENCE</scope>
    <source>
        <strain evidence="1">CGMCC 4.3508</strain>
    </source>
</reference>
<dbReference type="Proteomes" id="UP000638263">
    <property type="component" value="Unassembled WGS sequence"/>
</dbReference>
<organism evidence="1 2">
    <name type="scientific">Nocardia jinanensis</name>
    <dbReference type="NCBI Taxonomy" id="382504"/>
    <lineage>
        <taxon>Bacteria</taxon>
        <taxon>Bacillati</taxon>
        <taxon>Actinomycetota</taxon>
        <taxon>Actinomycetes</taxon>
        <taxon>Mycobacteriales</taxon>
        <taxon>Nocardiaceae</taxon>
        <taxon>Nocardia</taxon>
    </lineage>
</organism>
<protein>
    <submittedName>
        <fullName evidence="1">Uncharacterized protein</fullName>
    </submittedName>
</protein>
<comment type="caution">
    <text evidence="1">The sequence shown here is derived from an EMBL/GenBank/DDBJ whole genome shotgun (WGS) entry which is preliminary data.</text>
</comment>
<gene>
    <name evidence="1" type="ORF">GCM10011588_57580</name>
</gene>
<dbReference type="EMBL" id="BMMH01000017">
    <property type="protein sequence ID" value="GGL35309.1"/>
    <property type="molecule type" value="Genomic_DNA"/>
</dbReference>
<evidence type="ECO:0000313" key="1">
    <source>
        <dbReference type="EMBL" id="GGL35309.1"/>
    </source>
</evidence>
<evidence type="ECO:0000313" key="2">
    <source>
        <dbReference type="Proteomes" id="UP000638263"/>
    </source>
</evidence>
<accession>A0A917VWG9</accession>
<dbReference type="RefSeq" id="WP_063916416.1">
    <property type="nucleotide sequence ID" value="NZ_BMMH01000017.1"/>
</dbReference>
<keyword evidence="2" id="KW-1185">Reference proteome</keyword>
<name>A0A917VWG9_9NOCA</name>
<sequence>MGDEPPPRPMANMLNAANESQISVQMTPEDFIYLDRDCTYFKDQIRQIQGLADEISTQDHWGLGEANNDLTSARAMVGRYKVKAKGAPDGNGVFEIMEQHYLIVDDIQNVFRVMRDKMMQADSEWAAAFNSLNESLPDRPPAGPVIDLNAFMSGTT</sequence>
<reference evidence="1" key="1">
    <citation type="journal article" date="2014" name="Int. J. Syst. Evol. Microbiol.">
        <title>Complete genome sequence of Corynebacterium casei LMG S-19264T (=DSM 44701T), isolated from a smear-ripened cheese.</title>
        <authorList>
            <consortium name="US DOE Joint Genome Institute (JGI-PGF)"/>
            <person name="Walter F."/>
            <person name="Albersmeier A."/>
            <person name="Kalinowski J."/>
            <person name="Ruckert C."/>
        </authorList>
    </citation>
    <scope>NUCLEOTIDE SEQUENCE</scope>
    <source>
        <strain evidence="1">CGMCC 4.3508</strain>
    </source>
</reference>